<dbReference type="InterPro" id="IPR004358">
    <property type="entry name" value="Sig_transdc_His_kin-like_C"/>
</dbReference>
<keyword evidence="12" id="KW-0378">Hydrolase</keyword>
<evidence type="ECO:0000256" key="6">
    <source>
        <dbReference type="ARBA" id="ARBA00022475"/>
    </source>
</evidence>
<dbReference type="CDD" id="cd00082">
    <property type="entry name" value="HisKA"/>
    <property type="match status" value="1"/>
</dbReference>
<dbReference type="InterPro" id="IPR003661">
    <property type="entry name" value="HisK_dim/P_dom"/>
</dbReference>
<dbReference type="Gene3D" id="6.10.340.10">
    <property type="match status" value="1"/>
</dbReference>
<dbReference type="PRINTS" id="PR00344">
    <property type="entry name" value="BCTRLSENSOR"/>
</dbReference>
<keyword evidence="10" id="KW-0547">Nucleotide-binding</keyword>
<evidence type="ECO:0000256" key="5">
    <source>
        <dbReference type="ARBA" id="ARBA00012438"/>
    </source>
</evidence>
<evidence type="ECO:0000256" key="11">
    <source>
        <dbReference type="ARBA" id="ARBA00022777"/>
    </source>
</evidence>
<feature type="transmembrane region" description="Helical" evidence="23">
    <location>
        <begin position="150"/>
        <end position="169"/>
    </location>
</feature>
<dbReference type="Gene3D" id="3.30.565.10">
    <property type="entry name" value="Histidine kinase-like ATPase, C-terminal domain"/>
    <property type="match status" value="1"/>
</dbReference>
<keyword evidence="11 26" id="KW-0418">Kinase</keyword>
<evidence type="ECO:0000256" key="7">
    <source>
        <dbReference type="ARBA" id="ARBA00022553"/>
    </source>
</evidence>
<dbReference type="GO" id="GO:0000155">
    <property type="term" value="F:phosphorelay sensor kinase activity"/>
    <property type="evidence" value="ECO:0007669"/>
    <property type="project" value="InterPro"/>
</dbReference>
<sequence length="451" mass="47141">MRDFFGTLTGRAVLVTAATAVIAVIVTSLVAVPVAVRSVNLQSRAELMAKTALAEELLADERPAARARIAERLRADHIEIYLIRRGAPDRAGLPQRVVTAVAGGDVVDTRAVLGGRPVFVAGRPLTGRDAGVVLTQQSSSGTAGRVFGSIWVALLAGLLGGIVAGALLARFVTRPIERAAAAAGRLAAGDRTVRISRRGPAEAARLADAINQLAEALRTSEGREREFLLSVSHELRTPLATIRGYAEALADRVIEADGAAEAGSTMLAEADRLDRLVSDLLVLARLEAADLPLDVVPVDLTELVTEAGQAWRARCGTDGPRLVVELPDSPVTVDTDPGRIRQVIDGLCENALRVIPPGAPLVLSVQAGASSGVVEVRDGGPGLTDDDLAVAFQRGELNRRYRNVRATGSGLGLALAARLVGRLGGRITAGHAPEGGVRFTVELPYTTRTSG</sequence>
<feature type="domain" description="Histidine kinase" evidence="24">
    <location>
        <begin position="230"/>
        <end position="447"/>
    </location>
</feature>
<dbReference type="InterPro" id="IPR003660">
    <property type="entry name" value="HAMP_dom"/>
</dbReference>
<organism evidence="26 27">
    <name type="scientific">Actinoplanes lutulentus</name>
    <dbReference type="NCBI Taxonomy" id="1287878"/>
    <lineage>
        <taxon>Bacteria</taxon>
        <taxon>Bacillati</taxon>
        <taxon>Actinomycetota</taxon>
        <taxon>Actinomycetes</taxon>
        <taxon>Micromonosporales</taxon>
        <taxon>Micromonosporaceae</taxon>
        <taxon>Actinoplanes</taxon>
    </lineage>
</organism>
<dbReference type="InterPro" id="IPR036097">
    <property type="entry name" value="HisK_dim/P_sf"/>
</dbReference>
<dbReference type="FunFam" id="1.10.287.130:FF:000001">
    <property type="entry name" value="Two-component sensor histidine kinase"/>
    <property type="match status" value="1"/>
</dbReference>
<keyword evidence="15" id="KW-0904">Protein phosphatase</keyword>
<keyword evidence="18" id="KW-0346">Stress response</keyword>
<keyword evidence="6" id="KW-1003">Cell membrane</keyword>
<evidence type="ECO:0000259" key="24">
    <source>
        <dbReference type="PROSITE" id="PS50109"/>
    </source>
</evidence>
<evidence type="ECO:0000256" key="10">
    <source>
        <dbReference type="ARBA" id="ARBA00022741"/>
    </source>
</evidence>
<evidence type="ECO:0000313" key="27">
    <source>
        <dbReference type="Proteomes" id="UP000249341"/>
    </source>
</evidence>
<evidence type="ECO:0000256" key="21">
    <source>
        <dbReference type="ARBA" id="ARBA00040454"/>
    </source>
</evidence>
<keyword evidence="13" id="KW-0067">ATP-binding</keyword>
<feature type="domain" description="HAMP" evidence="25">
    <location>
        <begin position="170"/>
        <end position="222"/>
    </location>
</feature>
<dbReference type="SUPFAM" id="SSF158472">
    <property type="entry name" value="HAMP domain-like"/>
    <property type="match status" value="1"/>
</dbReference>
<evidence type="ECO:0000256" key="9">
    <source>
        <dbReference type="ARBA" id="ARBA00022692"/>
    </source>
</evidence>
<comment type="caution">
    <text evidence="26">The sequence shown here is derived from an EMBL/GenBank/DDBJ whole genome shotgun (WGS) entry which is preliminary data.</text>
</comment>
<evidence type="ECO:0000256" key="22">
    <source>
        <dbReference type="ARBA" id="ARBA00041776"/>
    </source>
</evidence>
<comment type="cofactor">
    <cofactor evidence="3">
        <name>Mg(2+)</name>
        <dbReference type="ChEBI" id="CHEBI:18420"/>
    </cofactor>
</comment>
<dbReference type="PROSITE" id="PS50885">
    <property type="entry name" value="HAMP"/>
    <property type="match status" value="1"/>
</dbReference>
<evidence type="ECO:0000256" key="18">
    <source>
        <dbReference type="ARBA" id="ARBA00023016"/>
    </source>
</evidence>
<evidence type="ECO:0000256" key="20">
    <source>
        <dbReference type="ARBA" id="ARBA00023211"/>
    </source>
</evidence>
<dbReference type="InterPro" id="IPR036890">
    <property type="entry name" value="HATPase_C_sf"/>
</dbReference>
<keyword evidence="17" id="KW-0902">Two-component regulatory system</keyword>
<dbReference type="OrthoDB" id="3190394at2"/>
<dbReference type="PROSITE" id="PS50109">
    <property type="entry name" value="HIS_KIN"/>
    <property type="match status" value="1"/>
</dbReference>
<comment type="catalytic activity">
    <reaction evidence="1">
        <text>ATP + protein L-histidine = ADP + protein N-phospho-L-histidine.</text>
        <dbReference type="EC" id="2.7.13.3"/>
    </reaction>
</comment>
<dbReference type="EMBL" id="QLMJ01000005">
    <property type="protein sequence ID" value="RAK38337.1"/>
    <property type="molecule type" value="Genomic_DNA"/>
</dbReference>
<evidence type="ECO:0000256" key="14">
    <source>
        <dbReference type="ARBA" id="ARBA00022842"/>
    </source>
</evidence>
<keyword evidence="14" id="KW-0460">Magnesium</keyword>
<dbReference type="GO" id="GO:0004721">
    <property type="term" value="F:phosphoprotein phosphatase activity"/>
    <property type="evidence" value="ECO:0007669"/>
    <property type="project" value="UniProtKB-KW"/>
</dbReference>
<protein>
    <recommendedName>
        <fullName evidence="21">Signal transduction histidine-protein kinase/phosphatase MprB</fullName>
        <ecNumber evidence="5">2.7.13.3</ecNumber>
    </recommendedName>
    <alternativeName>
        <fullName evidence="22">Mycobacterial persistence regulator B</fullName>
    </alternativeName>
</protein>
<keyword evidence="19" id="KW-0843">Virulence</keyword>
<evidence type="ECO:0000259" key="25">
    <source>
        <dbReference type="PROSITE" id="PS50885"/>
    </source>
</evidence>
<dbReference type="SUPFAM" id="SSF55874">
    <property type="entry name" value="ATPase domain of HSP90 chaperone/DNA topoisomerase II/histidine kinase"/>
    <property type="match status" value="1"/>
</dbReference>
<dbReference type="CDD" id="cd00075">
    <property type="entry name" value="HATPase"/>
    <property type="match status" value="1"/>
</dbReference>
<dbReference type="Pfam" id="PF00512">
    <property type="entry name" value="HisKA"/>
    <property type="match status" value="1"/>
</dbReference>
<comment type="subcellular location">
    <subcellularLocation>
        <location evidence="4">Cell membrane</location>
        <topology evidence="4">Multi-pass membrane protein</topology>
    </subcellularLocation>
</comment>
<proteinExistence type="predicted"/>
<dbReference type="SUPFAM" id="SSF47384">
    <property type="entry name" value="Homodimeric domain of signal transducing histidine kinase"/>
    <property type="match status" value="1"/>
</dbReference>
<evidence type="ECO:0000256" key="15">
    <source>
        <dbReference type="ARBA" id="ARBA00022912"/>
    </source>
</evidence>
<evidence type="ECO:0000256" key="13">
    <source>
        <dbReference type="ARBA" id="ARBA00022840"/>
    </source>
</evidence>
<name>A0A327ZLL9_9ACTN</name>
<keyword evidence="9 23" id="KW-0812">Transmembrane</keyword>
<keyword evidence="23" id="KW-0472">Membrane</keyword>
<gene>
    <name evidence="26" type="ORF">B0I29_105285</name>
</gene>
<dbReference type="InterPro" id="IPR005467">
    <property type="entry name" value="His_kinase_dom"/>
</dbReference>
<dbReference type="InterPro" id="IPR050980">
    <property type="entry name" value="2C_sensor_his_kinase"/>
</dbReference>
<dbReference type="InterPro" id="IPR003594">
    <property type="entry name" value="HATPase_dom"/>
</dbReference>
<evidence type="ECO:0000256" key="19">
    <source>
        <dbReference type="ARBA" id="ARBA00023026"/>
    </source>
</evidence>
<evidence type="ECO:0000256" key="12">
    <source>
        <dbReference type="ARBA" id="ARBA00022801"/>
    </source>
</evidence>
<evidence type="ECO:0000256" key="17">
    <source>
        <dbReference type="ARBA" id="ARBA00023012"/>
    </source>
</evidence>
<keyword evidence="8" id="KW-0808">Transferase</keyword>
<keyword evidence="7" id="KW-0597">Phosphoprotein</keyword>
<evidence type="ECO:0000256" key="8">
    <source>
        <dbReference type="ARBA" id="ARBA00022679"/>
    </source>
</evidence>
<dbReference type="PANTHER" id="PTHR44936:SF9">
    <property type="entry name" value="SENSOR PROTEIN CREC"/>
    <property type="match status" value="1"/>
</dbReference>
<keyword evidence="20" id="KW-0464">Manganese</keyword>
<dbReference type="EC" id="2.7.13.3" evidence="5"/>
<evidence type="ECO:0000313" key="26">
    <source>
        <dbReference type="EMBL" id="RAK38337.1"/>
    </source>
</evidence>
<evidence type="ECO:0000256" key="4">
    <source>
        <dbReference type="ARBA" id="ARBA00004651"/>
    </source>
</evidence>
<dbReference type="Pfam" id="PF02518">
    <property type="entry name" value="HATPase_c"/>
    <property type="match status" value="1"/>
</dbReference>
<dbReference type="Gene3D" id="1.10.287.130">
    <property type="match status" value="1"/>
</dbReference>
<dbReference type="SMART" id="SM00388">
    <property type="entry name" value="HisKA"/>
    <property type="match status" value="1"/>
</dbReference>
<dbReference type="SMART" id="SM00304">
    <property type="entry name" value="HAMP"/>
    <property type="match status" value="1"/>
</dbReference>
<evidence type="ECO:0000256" key="16">
    <source>
        <dbReference type="ARBA" id="ARBA00022989"/>
    </source>
</evidence>
<dbReference type="GO" id="GO:0005886">
    <property type="term" value="C:plasma membrane"/>
    <property type="evidence" value="ECO:0007669"/>
    <property type="project" value="UniProtKB-SubCell"/>
</dbReference>
<evidence type="ECO:0000256" key="23">
    <source>
        <dbReference type="SAM" id="Phobius"/>
    </source>
</evidence>
<dbReference type="Pfam" id="PF00672">
    <property type="entry name" value="HAMP"/>
    <property type="match status" value="1"/>
</dbReference>
<reference evidence="26 27" key="1">
    <citation type="submission" date="2018-06" db="EMBL/GenBank/DDBJ databases">
        <title>Genomic Encyclopedia of Type Strains, Phase III (KMG-III): the genomes of soil and plant-associated and newly described type strains.</title>
        <authorList>
            <person name="Whitman W."/>
        </authorList>
    </citation>
    <scope>NUCLEOTIDE SEQUENCE [LARGE SCALE GENOMIC DNA]</scope>
    <source>
        <strain evidence="26 27">CGMCC 4.7090</strain>
    </source>
</reference>
<dbReference type="GO" id="GO:0005524">
    <property type="term" value="F:ATP binding"/>
    <property type="evidence" value="ECO:0007669"/>
    <property type="project" value="UniProtKB-KW"/>
</dbReference>
<accession>A0A327ZLL9</accession>
<evidence type="ECO:0000256" key="2">
    <source>
        <dbReference type="ARBA" id="ARBA00001936"/>
    </source>
</evidence>
<dbReference type="RefSeq" id="WP_111649428.1">
    <property type="nucleotide sequence ID" value="NZ_JACHWI010000002.1"/>
</dbReference>
<dbReference type="PANTHER" id="PTHR44936">
    <property type="entry name" value="SENSOR PROTEIN CREC"/>
    <property type="match status" value="1"/>
</dbReference>
<dbReference type="AlphaFoldDB" id="A0A327ZLL9"/>
<keyword evidence="27" id="KW-1185">Reference proteome</keyword>
<dbReference type="Proteomes" id="UP000249341">
    <property type="component" value="Unassembled WGS sequence"/>
</dbReference>
<dbReference type="SMART" id="SM00387">
    <property type="entry name" value="HATPase_c"/>
    <property type="match status" value="1"/>
</dbReference>
<feature type="transmembrane region" description="Helical" evidence="23">
    <location>
        <begin position="12"/>
        <end position="36"/>
    </location>
</feature>
<comment type="cofactor">
    <cofactor evidence="2">
        <name>Mn(2+)</name>
        <dbReference type="ChEBI" id="CHEBI:29035"/>
    </cofactor>
</comment>
<evidence type="ECO:0000256" key="3">
    <source>
        <dbReference type="ARBA" id="ARBA00001946"/>
    </source>
</evidence>
<evidence type="ECO:0000256" key="1">
    <source>
        <dbReference type="ARBA" id="ARBA00000085"/>
    </source>
</evidence>
<keyword evidence="16 23" id="KW-1133">Transmembrane helix</keyword>